<reference evidence="1" key="1">
    <citation type="submission" date="2023-03" db="EMBL/GenBank/DDBJ databases">
        <title>Massive genome expansion in bonnet fungi (Mycena s.s.) driven by repeated elements and novel gene families across ecological guilds.</title>
        <authorList>
            <consortium name="Lawrence Berkeley National Laboratory"/>
            <person name="Harder C.B."/>
            <person name="Miyauchi S."/>
            <person name="Viragh M."/>
            <person name="Kuo A."/>
            <person name="Thoen E."/>
            <person name="Andreopoulos B."/>
            <person name="Lu D."/>
            <person name="Skrede I."/>
            <person name="Drula E."/>
            <person name="Henrissat B."/>
            <person name="Morin E."/>
            <person name="Kohler A."/>
            <person name="Barry K."/>
            <person name="LaButti K."/>
            <person name="Morin E."/>
            <person name="Salamov A."/>
            <person name="Lipzen A."/>
            <person name="Mereny Z."/>
            <person name="Hegedus B."/>
            <person name="Baldrian P."/>
            <person name="Stursova M."/>
            <person name="Weitz H."/>
            <person name="Taylor A."/>
            <person name="Grigoriev I.V."/>
            <person name="Nagy L.G."/>
            <person name="Martin F."/>
            <person name="Kauserud H."/>
        </authorList>
    </citation>
    <scope>NUCLEOTIDE SEQUENCE</scope>
    <source>
        <strain evidence="1">CBHHK182m</strain>
    </source>
</reference>
<dbReference type="EMBL" id="JARKIB010000073">
    <property type="protein sequence ID" value="KAJ7748401.1"/>
    <property type="molecule type" value="Genomic_DNA"/>
</dbReference>
<keyword evidence="2" id="KW-1185">Reference proteome</keyword>
<evidence type="ECO:0000313" key="2">
    <source>
        <dbReference type="Proteomes" id="UP001215598"/>
    </source>
</evidence>
<comment type="caution">
    <text evidence="1">The sequence shown here is derived from an EMBL/GenBank/DDBJ whole genome shotgun (WGS) entry which is preliminary data.</text>
</comment>
<gene>
    <name evidence="1" type="ORF">B0H16DRAFT_1553294</name>
</gene>
<dbReference type="Proteomes" id="UP001215598">
    <property type="component" value="Unassembled WGS sequence"/>
</dbReference>
<name>A0AAD7N7A3_9AGAR</name>
<proteinExistence type="predicted"/>
<accession>A0AAD7N7A3</accession>
<protein>
    <submittedName>
        <fullName evidence="1">Uncharacterized protein</fullName>
    </submittedName>
</protein>
<dbReference type="AlphaFoldDB" id="A0AAD7N7A3"/>
<sequence>MTRRSFHTTSRPRAYRLGLSYVGPRAYSTLLWTILGPCLGTLPQDDRDRWTVRDWCRYNLALTTWAVYALLVSIGEHSRTLIFPLKPSVQR</sequence>
<organism evidence="1 2">
    <name type="scientific">Mycena metata</name>
    <dbReference type="NCBI Taxonomy" id="1033252"/>
    <lineage>
        <taxon>Eukaryota</taxon>
        <taxon>Fungi</taxon>
        <taxon>Dikarya</taxon>
        <taxon>Basidiomycota</taxon>
        <taxon>Agaricomycotina</taxon>
        <taxon>Agaricomycetes</taxon>
        <taxon>Agaricomycetidae</taxon>
        <taxon>Agaricales</taxon>
        <taxon>Marasmiineae</taxon>
        <taxon>Mycenaceae</taxon>
        <taxon>Mycena</taxon>
    </lineage>
</organism>
<evidence type="ECO:0000313" key="1">
    <source>
        <dbReference type="EMBL" id="KAJ7748401.1"/>
    </source>
</evidence>